<dbReference type="EMBL" id="CP121252">
    <property type="protein sequence ID" value="WFP16935.1"/>
    <property type="molecule type" value="Genomic_DNA"/>
</dbReference>
<evidence type="ECO:0000313" key="2">
    <source>
        <dbReference type="EMBL" id="WFP16935.1"/>
    </source>
</evidence>
<dbReference type="RefSeq" id="WP_278158086.1">
    <property type="nucleotide sequence ID" value="NZ_CP121252.1"/>
</dbReference>
<evidence type="ECO:0000259" key="1">
    <source>
        <dbReference type="Pfam" id="PF07615"/>
    </source>
</evidence>
<dbReference type="InterPro" id="IPR011522">
    <property type="entry name" value="Thiamin/HMP-bd_put_YkoF"/>
</dbReference>
<dbReference type="Proteomes" id="UP001219037">
    <property type="component" value="Chromosome"/>
</dbReference>
<dbReference type="Gene3D" id="3.30.70.930">
    <property type="match status" value="2"/>
</dbReference>
<sequence>MTGQTLTPEQIGIGMRISIHPHTDAFVDVILAALEETTTAARERGILENLVIETGEVSTYVGVRSGAAAQQLAEYATTLIAAASRASGRAHLTSHLLLSRGCPGEAACELVPGEMPAETRVDLELTGLPAVAAWSLYPLADDGLPHMEPIMAAIEAAKSSGIDVVSEHYATVLRGDLAEVLALVVNAWGRVGEQVPHVVSHVSISLDSPSAGWAGAR</sequence>
<accession>A0ABY8H715</accession>
<name>A0ABY8H715_9MICC</name>
<evidence type="ECO:0000313" key="3">
    <source>
        <dbReference type="Proteomes" id="UP001219037"/>
    </source>
</evidence>
<gene>
    <name evidence="2" type="ORF">P8192_02080</name>
</gene>
<dbReference type="InterPro" id="IPR029756">
    <property type="entry name" value="MTH1187/YkoF-like"/>
</dbReference>
<reference evidence="2 3" key="1">
    <citation type="submission" date="2023-04" db="EMBL/GenBank/DDBJ databases">
        <title>Funneling lignin-derived compounds into biodiesel using alkali-halophilic Citricoccus sp. P2.</title>
        <authorList>
            <person name="Luo C.-B."/>
        </authorList>
    </citation>
    <scope>NUCLEOTIDE SEQUENCE [LARGE SCALE GENOMIC DNA]</scope>
    <source>
        <strain evidence="2 3">P2</strain>
    </source>
</reference>
<organism evidence="2 3">
    <name type="scientific">Citricoccus muralis</name>
    <dbReference type="NCBI Taxonomy" id="169134"/>
    <lineage>
        <taxon>Bacteria</taxon>
        <taxon>Bacillati</taxon>
        <taxon>Actinomycetota</taxon>
        <taxon>Actinomycetes</taxon>
        <taxon>Micrococcales</taxon>
        <taxon>Micrococcaceae</taxon>
        <taxon>Citricoccus</taxon>
    </lineage>
</organism>
<dbReference type="SUPFAM" id="SSF89957">
    <property type="entry name" value="MTH1187/YkoF-like"/>
    <property type="match status" value="1"/>
</dbReference>
<feature type="domain" description="Thiamin/hydroxymethyl pyrimidine-binding YkoF putative" evidence="1">
    <location>
        <begin position="133"/>
        <end position="210"/>
    </location>
</feature>
<dbReference type="Pfam" id="PF07615">
    <property type="entry name" value="Ykof"/>
    <property type="match status" value="1"/>
</dbReference>
<keyword evidence="3" id="KW-1185">Reference proteome</keyword>
<protein>
    <submittedName>
        <fullName evidence="2">YkoF family thiamine/hydroxymethylpyrimidine-binding protein</fullName>
    </submittedName>
</protein>
<proteinExistence type="predicted"/>